<keyword evidence="2" id="KW-1133">Transmembrane helix</keyword>
<dbReference type="EMBL" id="MPDP01000003">
    <property type="protein sequence ID" value="KAK1498457.1"/>
    <property type="molecule type" value="Genomic_DNA"/>
</dbReference>
<accession>A0AAJ0DQK2</accession>
<organism evidence="3 4">
    <name type="scientific">Colletotrichum cuscutae</name>
    <dbReference type="NCBI Taxonomy" id="1209917"/>
    <lineage>
        <taxon>Eukaryota</taxon>
        <taxon>Fungi</taxon>
        <taxon>Dikarya</taxon>
        <taxon>Ascomycota</taxon>
        <taxon>Pezizomycotina</taxon>
        <taxon>Sordariomycetes</taxon>
        <taxon>Hypocreomycetidae</taxon>
        <taxon>Glomerellales</taxon>
        <taxon>Glomerellaceae</taxon>
        <taxon>Colletotrichum</taxon>
        <taxon>Colletotrichum acutatum species complex</taxon>
    </lineage>
</organism>
<feature type="region of interest" description="Disordered" evidence="1">
    <location>
        <begin position="89"/>
        <end position="125"/>
    </location>
</feature>
<keyword evidence="2" id="KW-0472">Membrane</keyword>
<dbReference type="SUPFAM" id="SSF89372">
    <property type="entry name" value="Fucose-specific lectin"/>
    <property type="match status" value="1"/>
</dbReference>
<comment type="caution">
    <text evidence="3">The sequence shown here is derived from an EMBL/GenBank/DDBJ whole genome shotgun (WGS) entry which is preliminary data.</text>
</comment>
<gene>
    <name evidence="3" type="ORF">CCUS01_12815</name>
</gene>
<keyword evidence="2" id="KW-0812">Transmembrane</keyword>
<sequence length="521" mass="55593">MEQWASRSRLSPGIAPPAGEKAQSQVLARVLTSNLRADSVLKVGSLQSGKLLPHKPLTMNRPAEAVQPGLEVSTHYDNTPIAIADGASHWQSSSQNGSGYSEHKTLDIGYSSQAPGSHVGGQEDQRPGRRFPWCIAITVALVVLILGGVIGGVAAWRVTVNRSAQSQTGGPGSVNGDAPSTSATKIMQNSAVSAVGWRYGSDITLQVFFQGADGSLRRSQYMTIYQAWTPPMEAGAAPKVGSPFGAGQLWTKPDEPLSVIPQSEVFYLGSPDKILGVNWREGFSRGGLTDSVNEAGYTISNTGTQMASYWPSTIIQASNGDVMEVFFDYKSPRFQEPKIVGVTASPGSGLVILPREVIHSAGDLTSASSARIIYRSTDGHLQNYDRSSGGQQLTSTGQLPVTVDSNFTMAGFAVARLDSSGQKSEALNTWVLYQDSKTGKISYVYEDDTTGWKGPESDSVFDGADNPTHIACVTAASAKIPEVPLEASHDLSHCFFQANRQLKHVHFDGSKWADMGSLPIP</sequence>
<dbReference type="AlphaFoldDB" id="A0AAJ0DQK2"/>
<feature type="transmembrane region" description="Helical" evidence="2">
    <location>
        <begin position="133"/>
        <end position="156"/>
    </location>
</feature>
<reference evidence="3" key="1">
    <citation type="submission" date="2016-11" db="EMBL/GenBank/DDBJ databases">
        <title>The genome sequence of Colletotrichum cuscutae.</title>
        <authorList>
            <person name="Baroncelli R."/>
        </authorList>
    </citation>
    <scope>NUCLEOTIDE SEQUENCE</scope>
    <source>
        <strain evidence="3">IMI 304802</strain>
    </source>
</reference>
<feature type="compositionally biased region" description="Polar residues" evidence="1">
    <location>
        <begin position="89"/>
        <end position="99"/>
    </location>
</feature>
<keyword evidence="4" id="KW-1185">Reference proteome</keyword>
<evidence type="ECO:0000313" key="4">
    <source>
        <dbReference type="Proteomes" id="UP001239213"/>
    </source>
</evidence>
<evidence type="ECO:0000313" key="3">
    <source>
        <dbReference type="EMBL" id="KAK1498457.1"/>
    </source>
</evidence>
<feature type="region of interest" description="Disordered" evidence="1">
    <location>
        <begin position="1"/>
        <end position="21"/>
    </location>
</feature>
<evidence type="ECO:0008006" key="5">
    <source>
        <dbReference type="Google" id="ProtNLM"/>
    </source>
</evidence>
<protein>
    <recommendedName>
        <fullName evidence="5">Fucose-specific lectin</fullName>
    </recommendedName>
</protein>
<evidence type="ECO:0000256" key="1">
    <source>
        <dbReference type="SAM" id="MobiDB-lite"/>
    </source>
</evidence>
<dbReference type="Proteomes" id="UP001239213">
    <property type="component" value="Unassembled WGS sequence"/>
</dbReference>
<name>A0AAJ0DQK2_9PEZI</name>
<evidence type="ECO:0000256" key="2">
    <source>
        <dbReference type="SAM" id="Phobius"/>
    </source>
</evidence>
<proteinExistence type="predicted"/>
<dbReference type="Gene3D" id="2.120.10.70">
    <property type="entry name" value="Fucose-specific lectin"/>
    <property type="match status" value="1"/>
</dbReference>